<evidence type="ECO:0000256" key="1">
    <source>
        <dbReference type="SAM" id="MobiDB-lite"/>
    </source>
</evidence>
<sequence>MGCNQTGSTKKSADTLAQPLPPTDSLPARPAVKKLQDSLDAVNRVTGTGGLNKAFVSLKNGDSTITLHSNIRQDHRIFGYARPDTNAERLLLFSVFTNDVQGNPFKCRLGSYYETSELKGFHLKYLGTEDSFIKAMAIDSSNNRTPVYFEKKWIDVE</sequence>
<accession>W0EZW7</accession>
<dbReference type="eggNOG" id="ENOG5032Y90">
    <property type="taxonomic scope" value="Bacteria"/>
</dbReference>
<dbReference type="STRING" id="929713.NIASO_16665"/>
<dbReference type="EMBL" id="CP007035">
    <property type="protein sequence ID" value="AHF16345.1"/>
    <property type="molecule type" value="Genomic_DNA"/>
</dbReference>
<dbReference type="KEGG" id="nso:NIASO_16665"/>
<protein>
    <submittedName>
        <fullName evidence="2">Uncharacterized protein</fullName>
    </submittedName>
</protein>
<dbReference type="HOGENOM" id="CLU_1676019_0_0_10"/>
<evidence type="ECO:0000313" key="3">
    <source>
        <dbReference type="Proteomes" id="UP000003586"/>
    </source>
</evidence>
<feature type="compositionally biased region" description="Polar residues" evidence="1">
    <location>
        <begin position="1"/>
        <end position="10"/>
    </location>
</feature>
<dbReference type="Proteomes" id="UP000003586">
    <property type="component" value="Chromosome"/>
</dbReference>
<feature type="region of interest" description="Disordered" evidence="1">
    <location>
        <begin position="1"/>
        <end position="28"/>
    </location>
</feature>
<reference evidence="2 3" key="1">
    <citation type="submission" date="2013-12" db="EMBL/GenBank/DDBJ databases">
        <authorList>
            <consortium name="DOE Joint Genome Institute"/>
            <person name="Eisen J."/>
            <person name="Huntemann M."/>
            <person name="Han J."/>
            <person name="Chen A."/>
            <person name="Kyrpides N."/>
            <person name="Mavromatis K."/>
            <person name="Markowitz V."/>
            <person name="Palaniappan K."/>
            <person name="Ivanova N."/>
            <person name="Schaumberg A."/>
            <person name="Pati A."/>
            <person name="Liolios K."/>
            <person name="Nordberg H.P."/>
            <person name="Cantor M.N."/>
            <person name="Hua S.X."/>
            <person name="Woyke T."/>
        </authorList>
    </citation>
    <scope>NUCLEOTIDE SEQUENCE [LARGE SCALE GENOMIC DNA]</scope>
    <source>
        <strain evidence="3">DSM 19437</strain>
    </source>
</reference>
<dbReference type="AlphaFoldDB" id="W0EZW7"/>
<organism evidence="2 3">
    <name type="scientific">Niabella soli DSM 19437</name>
    <dbReference type="NCBI Taxonomy" id="929713"/>
    <lineage>
        <taxon>Bacteria</taxon>
        <taxon>Pseudomonadati</taxon>
        <taxon>Bacteroidota</taxon>
        <taxon>Chitinophagia</taxon>
        <taxon>Chitinophagales</taxon>
        <taxon>Chitinophagaceae</taxon>
        <taxon>Niabella</taxon>
    </lineage>
</organism>
<keyword evidence="3" id="KW-1185">Reference proteome</keyword>
<name>W0EZW7_9BACT</name>
<evidence type="ECO:0000313" key="2">
    <source>
        <dbReference type="EMBL" id="AHF16345.1"/>
    </source>
</evidence>
<gene>
    <name evidence="2" type="ORF">NIASO_16665</name>
</gene>
<proteinExistence type="predicted"/>